<gene>
    <name evidence="2" type="ORF">AZI98_12525</name>
</gene>
<organism evidence="2 3">
    <name type="scientific">Aeribacillus pallidus</name>
    <dbReference type="NCBI Taxonomy" id="33936"/>
    <lineage>
        <taxon>Bacteria</taxon>
        <taxon>Bacillati</taxon>
        <taxon>Bacillota</taxon>
        <taxon>Bacilli</taxon>
        <taxon>Bacillales</taxon>
        <taxon>Bacillaceae</taxon>
        <taxon>Aeribacillus</taxon>
    </lineage>
</organism>
<protein>
    <submittedName>
        <fullName evidence="2">Uncharacterized protein</fullName>
    </submittedName>
</protein>
<evidence type="ECO:0000313" key="3">
    <source>
        <dbReference type="Proteomes" id="UP000076476"/>
    </source>
</evidence>
<sequence>MKNSLWSDEQIKKWISEFPKVEDSRSSFEIWNNITEKKRKRTILKFIVPSASIVALTAAVTFVVFPLSNSKNEQTQYSYNKKAENAGNSHLTESQTMEASPKYRSIVPNSSTEQIITVGLLDESKQHVVPLSFKGNQFEPAVKQINDVLNKIDVKRFNLSAFAFQDADIYESKSRSDEVIINFEKLNIKDRFHNEQNFKEVLKETFRWQNYKKVRLFTNEKQHVPSEHFVSEFQIKKLLKKAYFLFFPKNSSNPLLVPSKNEYETIEDAMNAMQKGKEDGLEPSINNSVKIKQLKKDDELLTVTFENASKMKNTEHTEVMLEAILMTAKEFGFKKVKFEGFDAKKIGNIDISKPVEVPFSPNFIDLKVDA</sequence>
<feature type="transmembrane region" description="Helical" evidence="1">
    <location>
        <begin position="46"/>
        <end position="67"/>
    </location>
</feature>
<dbReference type="Proteomes" id="UP000076476">
    <property type="component" value="Unassembled WGS sequence"/>
</dbReference>
<evidence type="ECO:0000313" key="2">
    <source>
        <dbReference type="EMBL" id="KZN95887.1"/>
    </source>
</evidence>
<accession>A0A164B3Y9</accession>
<reference evidence="2 3" key="1">
    <citation type="submission" date="2016-04" db="EMBL/GenBank/DDBJ databases">
        <title>Draft genome sequence of Aeribacillus pallidus 8m3 from petroleum reservoir.</title>
        <authorList>
            <person name="Poltaraus A.B."/>
            <person name="Nazina T.N."/>
            <person name="Tourova T.P."/>
            <person name="Malakho S.M."/>
            <person name="Korshunova A.V."/>
            <person name="Sokolova D.S."/>
        </authorList>
    </citation>
    <scope>NUCLEOTIDE SEQUENCE [LARGE SCALE GENOMIC DNA]</scope>
    <source>
        <strain evidence="2 3">8m3</strain>
    </source>
</reference>
<dbReference type="STRING" id="33936.AZI98_12525"/>
<dbReference type="OrthoDB" id="2965336at2"/>
<keyword evidence="1" id="KW-0812">Transmembrane</keyword>
<evidence type="ECO:0000256" key="1">
    <source>
        <dbReference type="SAM" id="Phobius"/>
    </source>
</evidence>
<keyword evidence="1" id="KW-0472">Membrane</keyword>
<accession>A0A161ZSA8</accession>
<proteinExistence type="predicted"/>
<name>A0A161ZSA8_9BACI</name>
<keyword evidence="3" id="KW-1185">Reference proteome</keyword>
<comment type="caution">
    <text evidence="2">The sequence shown here is derived from an EMBL/GenBank/DDBJ whole genome shotgun (WGS) entry which is preliminary data.</text>
</comment>
<dbReference type="EMBL" id="LWBR01000035">
    <property type="protein sequence ID" value="KZN95887.1"/>
    <property type="molecule type" value="Genomic_DNA"/>
</dbReference>
<dbReference type="RefSeq" id="WP_063388621.1">
    <property type="nucleotide sequence ID" value="NZ_LVHY01000047.1"/>
</dbReference>
<keyword evidence="1" id="KW-1133">Transmembrane helix</keyword>
<dbReference type="AlphaFoldDB" id="A0A161ZSA8"/>